<dbReference type="AlphaFoldDB" id="A0A140NPE0"/>
<dbReference type="EMBL" id="CP003488">
    <property type="protein sequence ID" value="AFH93822.1"/>
    <property type="molecule type" value="Genomic_DNA"/>
</dbReference>
<keyword evidence="1" id="KW-0175">Coiled coil</keyword>
<dbReference type="OrthoDB" id="6466997at2"/>
<sequence length="151" mass="17861">MIKSLLTLTERRLDRAKQEQWQVQSAIRALQQQLTDIQSRIAILTTQIALYEQSAELSKMAFWESQRLKAALLAEIAHLQYQTESINTEMTRYEQSRKNIVVRMFALRNKCEKFQNYLKQQHRARRLKSERQQQNEIEELSAYGNSKTGVE</sequence>
<dbReference type="GeneID" id="93517384"/>
<feature type="region of interest" description="Disordered" evidence="2">
    <location>
        <begin position="125"/>
        <end position="151"/>
    </location>
</feature>
<evidence type="ECO:0000256" key="1">
    <source>
        <dbReference type="SAM" id="Coils"/>
    </source>
</evidence>
<dbReference type="Proteomes" id="UP000005012">
    <property type="component" value="Chromosome"/>
</dbReference>
<gene>
    <name evidence="3" type="ordered locus">S70_09810</name>
</gene>
<evidence type="ECO:0008006" key="5">
    <source>
        <dbReference type="Google" id="ProtNLM"/>
    </source>
</evidence>
<dbReference type="RefSeq" id="WP_004926241.1">
    <property type="nucleotide sequence ID" value="NC_017731.1"/>
</dbReference>
<dbReference type="KEGG" id="psi:S70_09810"/>
<reference evidence="3 4" key="1">
    <citation type="journal article" date="2012" name="J. Bacteriol.">
        <title>Complete Genome Sequence of Providencia stuartii Clinical Isolate MRSN 2154.</title>
        <authorList>
            <person name="Clifford R.J."/>
            <person name="Hang J."/>
            <person name="Riley M.C."/>
            <person name="Onmus-Leone F."/>
            <person name="Kuschner R.A."/>
            <person name="Lesho E.P."/>
            <person name="Waterman P.E."/>
        </authorList>
    </citation>
    <scope>NUCLEOTIDE SEQUENCE [LARGE SCALE GENOMIC DNA]</scope>
    <source>
        <strain evidence="3 4">MRSN 2154</strain>
    </source>
</reference>
<organism evidence="3 4">
    <name type="scientific">Providencia stuartii (strain MRSN 2154)</name>
    <dbReference type="NCBI Taxonomy" id="1157951"/>
    <lineage>
        <taxon>Bacteria</taxon>
        <taxon>Pseudomonadati</taxon>
        <taxon>Pseudomonadota</taxon>
        <taxon>Gammaproteobacteria</taxon>
        <taxon>Enterobacterales</taxon>
        <taxon>Morganellaceae</taxon>
        <taxon>Providencia</taxon>
    </lineage>
</organism>
<dbReference type="HOGENOM" id="CLU_1729747_0_0_6"/>
<reference evidence="4" key="2">
    <citation type="submission" date="2012-04" db="EMBL/GenBank/DDBJ databases">
        <title>Complete genome sequence of Providencia stuartii clinical isolate MRSN 2154.</title>
        <authorList>
            <person name="Clifford R.J."/>
            <person name="Hang J."/>
            <person name="Riley M.C."/>
            <person name="Onmus-Leone F."/>
            <person name="Kuschner R.A."/>
            <person name="Lesho E.P."/>
            <person name="Waterman P.E."/>
        </authorList>
    </citation>
    <scope>NUCLEOTIDE SEQUENCE [LARGE SCALE GENOMIC DNA]</scope>
    <source>
        <strain evidence="4">MRSN 2154</strain>
    </source>
</reference>
<feature type="coiled-coil region" evidence="1">
    <location>
        <begin position="13"/>
        <end position="47"/>
    </location>
</feature>
<evidence type="ECO:0000313" key="4">
    <source>
        <dbReference type="Proteomes" id="UP000005012"/>
    </source>
</evidence>
<dbReference type="PATRIC" id="fig|1157951.4.peg.1972"/>
<accession>A0A140NPE0</accession>
<evidence type="ECO:0000256" key="2">
    <source>
        <dbReference type="SAM" id="MobiDB-lite"/>
    </source>
</evidence>
<dbReference type="InterPro" id="IPR002954">
    <property type="entry name" value="Salm_SPAgM"/>
</dbReference>
<name>A0A140NPE0_PROSM</name>
<protein>
    <recommendedName>
        <fullName evidence="5">Flagellar FliJ protein</fullName>
    </recommendedName>
</protein>
<proteinExistence type="predicted"/>
<evidence type="ECO:0000313" key="3">
    <source>
        <dbReference type="EMBL" id="AFH93822.1"/>
    </source>
</evidence>
<dbReference type="Pfam" id="PF02090">
    <property type="entry name" value="SPAM"/>
    <property type="match status" value="1"/>
</dbReference>